<organism evidence="6 7">
    <name type="scientific">Actinoplanes nipponensis</name>
    <dbReference type="NCBI Taxonomy" id="135950"/>
    <lineage>
        <taxon>Bacteria</taxon>
        <taxon>Bacillati</taxon>
        <taxon>Actinomycetota</taxon>
        <taxon>Actinomycetes</taxon>
        <taxon>Micromonosporales</taxon>
        <taxon>Micromonosporaceae</taxon>
        <taxon>Actinoplanes</taxon>
    </lineage>
</organism>
<dbReference type="Gene3D" id="3.40.50.2300">
    <property type="match status" value="2"/>
</dbReference>
<sequence length="351" mass="36235">MRQSTLIKRGRLGPALIAVTLVLGAAACGGDSGSGGEAVVGLITKTDTNPFFVKMKEGAQQAADKAGLKLQSFAGKQDGDNEAQVQAIENLISAGAKGFLITPSDSKAIVPSIDKAKQQGMLVIALDTPTDPANAVDATFATDNFQAGKLIGQWAKAKFDKESKQAKIAMLDLNANQVSVDVKRDQGFLEGFGIPVGDVNKIGDESDPRIVGHDVTDGAEDGGRTAMENLLQKDPSINLVYTINEPAAAGAYQALKAAGKDKAVTIVSIDGGCPGVDNVKAGVIGATSMQFPLKMASLGIEAISAFAKDGTKPQASSGKDFVDTGATLITDQPQAGIEAKDSAWGKQNCWG</sequence>
<dbReference type="AlphaFoldDB" id="A0A919MX37"/>
<dbReference type="GO" id="GO:0030313">
    <property type="term" value="C:cell envelope"/>
    <property type="evidence" value="ECO:0007669"/>
    <property type="project" value="UniProtKB-SubCell"/>
</dbReference>
<proteinExistence type="inferred from homology"/>
<comment type="caution">
    <text evidence="6">The sequence shown here is derived from an EMBL/GenBank/DDBJ whole genome shotgun (WGS) entry which is preliminary data.</text>
</comment>
<feature type="chain" id="PRO_5038788620" evidence="4">
    <location>
        <begin position="26"/>
        <end position="351"/>
    </location>
</feature>
<comment type="subcellular location">
    <subcellularLocation>
        <location evidence="1">Cell envelope</location>
    </subcellularLocation>
</comment>
<dbReference type="PANTHER" id="PTHR46847">
    <property type="entry name" value="D-ALLOSE-BINDING PERIPLASMIC PROTEIN-RELATED"/>
    <property type="match status" value="1"/>
</dbReference>
<dbReference type="GO" id="GO:0030246">
    <property type="term" value="F:carbohydrate binding"/>
    <property type="evidence" value="ECO:0007669"/>
    <property type="project" value="UniProtKB-ARBA"/>
</dbReference>
<evidence type="ECO:0000256" key="2">
    <source>
        <dbReference type="ARBA" id="ARBA00007639"/>
    </source>
</evidence>
<dbReference type="SUPFAM" id="SSF53822">
    <property type="entry name" value="Periplasmic binding protein-like I"/>
    <property type="match status" value="1"/>
</dbReference>
<feature type="signal peptide" evidence="4">
    <location>
        <begin position="1"/>
        <end position="25"/>
    </location>
</feature>
<accession>A0A919MX37</accession>
<dbReference type="EMBL" id="BOMQ01000075">
    <property type="protein sequence ID" value="GIE52865.1"/>
    <property type="molecule type" value="Genomic_DNA"/>
</dbReference>
<dbReference type="RefSeq" id="WP_203774565.1">
    <property type="nucleotide sequence ID" value="NZ_BAAAYJ010000108.1"/>
</dbReference>
<dbReference type="InterPro" id="IPR025997">
    <property type="entry name" value="SBP_2_dom"/>
</dbReference>
<evidence type="ECO:0000256" key="3">
    <source>
        <dbReference type="ARBA" id="ARBA00022729"/>
    </source>
</evidence>
<evidence type="ECO:0000259" key="5">
    <source>
        <dbReference type="Pfam" id="PF13407"/>
    </source>
</evidence>
<keyword evidence="7" id="KW-1185">Reference proteome</keyword>
<dbReference type="Proteomes" id="UP000647172">
    <property type="component" value="Unassembled WGS sequence"/>
</dbReference>
<comment type="similarity">
    <text evidence="2">Belongs to the bacterial solute-binding protein 2 family.</text>
</comment>
<feature type="domain" description="Periplasmic binding protein" evidence="5">
    <location>
        <begin position="40"/>
        <end position="308"/>
    </location>
</feature>
<reference evidence="6" key="1">
    <citation type="submission" date="2021-01" db="EMBL/GenBank/DDBJ databases">
        <title>Whole genome shotgun sequence of Actinoplanes nipponensis NBRC 14063.</title>
        <authorList>
            <person name="Komaki H."/>
            <person name="Tamura T."/>
        </authorList>
    </citation>
    <scope>NUCLEOTIDE SEQUENCE</scope>
    <source>
        <strain evidence="6">NBRC 14063</strain>
    </source>
</reference>
<gene>
    <name evidence="6" type="ORF">Ani05nite_63990</name>
</gene>
<evidence type="ECO:0000313" key="7">
    <source>
        <dbReference type="Proteomes" id="UP000647172"/>
    </source>
</evidence>
<evidence type="ECO:0000256" key="4">
    <source>
        <dbReference type="SAM" id="SignalP"/>
    </source>
</evidence>
<name>A0A919MX37_9ACTN</name>
<keyword evidence="3 4" id="KW-0732">Signal</keyword>
<dbReference type="CDD" id="cd19973">
    <property type="entry name" value="PBP1_ABC_sugar_binding-like"/>
    <property type="match status" value="1"/>
</dbReference>
<evidence type="ECO:0000313" key="6">
    <source>
        <dbReference type="EMBL" id="GIE52865.1"/>
    </source>
</evidence>
<dbReference type="PANTHER" id="PTHR46847:SF1">
    <property type="entry name" value="D-ALLOSE-BINDING PERIPLASMIC PROTEIN-RELATED"/>
    <property type="match status" value="1"/>
</dbReference>
<protein>
    <submittedName>
        <fullName evidence="6">Sugar ABC transporter</fullName>
    </submittedName>
</protein>
<dbReference type="Pfam" id="PF13407">
    <property type="entry name" value="Peripla_BP_4"/>
    <property type="match status" value="1"/>
</dbReference>
<evidence type="ECO:0000256" key="1">
    <source>
        <dbReference type="ARBA" id="ARBA00004196"/>
    </source>
</evidence>
<dbReference type="PROSITE" id="PS51257">
    <property type="entry name" value="PROKAR_LIPOPROTEIN"/>
    <property type="match status" value="1"/>
</dbReference>
<dbReference type="InterPro" id="IPR028082">
    <property type="entry name" value="Peripla_BP_I"/>
</dbReference>